<evidence type="ECO:0000256" key="1">
    <source>
        <dbReference type="SAM" id="MobiDB-lite"/>
    </source>
</evidence>
<feature type="compositionally biased region" description="Polar residues" evidence="1">
    <location>
        <begin position="57"/>
        <end position="67"/>
    </location>
</feature>
<dbReference type="EMBL" id="BAABME010009575">
    <property type="protein sequence ID" value="GAA0175411.1"/>
    <property type="molecule type" value="Genomic_DNA"/>
</dbReference>
<gene>
    <name evidence="2" type="ORF">LIER_28590</name>
</gene>
<sequence>MHWLQIELFANHCKPKPEVKADLNVSSVEPIMDKSPAASALTRTMILLEYKKNQSKSVFGGSNNPNNIMKPEKLKHKSDDEVGARDELSQPQNPNQNLVTIEGHGVKALCCLMGRGWGAVEMEAVG</sequence>
<dbReference type="Proteomes" id="UP001454036">
    <property type="component" value="Unassembled WGS sequence"/>
</dbReference>
<name>A0AAV3RJH3_LITER</name>
<protein>
    <submittedName>
        <fullName evidence="2">Uncharacterized protein</fullName>
    </submittedName>
</protein>
<evidence type="ECO:0000313" key="3">
    <source>
        <dbReference type="Proteomes" id="UP001454036"/>
    </source>
</evidence>
<organism evidence="2 3">
    <name type="scientific">Lithospermum erythrorhizon</name>
    <name type="common">Purple gromwell</name>
    <name type="synonym">Lithospermum officinale var. erythrorhizon</name>
    <dbReference type="NCBI Taxonomy" id="34254"/>
    <lineage>
        <taxon>Eukaryota</taxon>
        <taxon>Viridiplantae</taxon>
        <taxon>Streptophyta</taxon>
        <taxon>Embryophyta</taxon>
        <taxon>Tracheophyta</taxon>
        <taxon>Spermatophyta</taxon>
        <taxon>Magnoliopsida</taxon>
        <taxon>eudicotyledons</taxon>
        <taxon>Gunneridae</taxon>
        <taxon>Pentapetalae</taxon>
        <taxon>asterids</taxon>
        <taxon>lamiids</taxon>
        <taxon>Boraginales</taxon>
        <taxon>Boraginaceae</taxon>
        <taxon>Boraginoideae</taxon>
        <taxon>Lithospermeae</taxon>
        <taxon>Lithospermum</taxon>
    </lineage>
</organism>
<comment type="caution">
    <text evidence="2">The sequence shown here is derived from an EMBL/GenBank/DDBJ whole genome shotgun (WGS) entry which is preliminary data.</text>
</comment>
<accession>A0AAV3RJH3</accession>
<keyword evidence="3" id="KW-1185">Reference proteome</keyword>
<feature type="compositionally biased region" description="Basic and acidic residues" evidence="1">
    <location>
        <begin position="77"/>
        <end position="88"/>
    </location>
</feature>
<reference evidence="2 3" key="1">
    <citation type="submission" date="2024-01" db="EMBL/GenBank/DDBJ databases">
        <title>The complete chloroplast genome sequence of Lithospermum erythrorhizon: insights into the phylogenetic relationship among Boraginaceae species and the maternal lineages of purple gromwells.</title>
        <authorList>
            <person name="Okada T."/>
            <person name="Watanabe K."/>
        </authorList>
    </citation>
    <scope>NUCLEOTIDE SEQUENCE [LARGE SCALE GENOMIC DNA]</scope>
</reference>
<feature type="region of interest" description="Disordered" evidence="1">
    <location>
        <begin position="57"/>
        <end position="98"/>
    </location>
</feature>
<dbReference type="AlphaFoldDB" id="A0AAV3RJH3"/>
<evidence type="ECO:0000313" key="2">
    <source>
        <dbReference type="EMBL" id="GAA0175411.1"/>
    </source>
</evidence>
<feature type="compositionally biased region" description="Polar residues" evidence="1">
    <location>
        <begin position="89"/>
        <end position="98"/>
    </location>
</feature>
<proteinExistence type="predicted"/>